<keyword evidence="4" id="KW-1185">Reference proteome</keyword>
<evidence type="ECO:0000256" key="1">
    <source>
        <dbReference type="ARBA" id="ARBA00004201"/>
    </source>
</evidence>
<dbReference type="GO" id="GO:0000932">
    <property type="term" value="C:P-body"/>
    <property type="evidence" value="ECO:0007669"/>
    <property type="project" value="UniProtKB-SubCell"/>
</dbReference>
<organism evidence="3 4">
    <name type="scientific">Pisum sativum</name>
    <name type="common">Garden pea</name>
    <name type="synonym">Lathyrus oleraceus</name>
    <dbReference type="NCBI Taxonomy" id="3888"/>
    <lineage>
        <taxon>Eukaryota</taxon>
        <taxon>Viridiplantae</taxon>
        <taxon>Streptophyta</taxon>
        <taxon>Embryophyta</taxon>
        <taxon>Tracheophyta</taxon>
        <taxon>Spermatophyta</taxon>
        <taxon>Magnoliopsida</taxon>
        <taxon>eudicotyledons</taxon>
        <taxon>Gunneridae</taxon>
        <taxon>Pentapetalae</taxon>
        <taxon>rosids</taxon>
        <taxon>fabids</taxon>
        <taxon>Fabales</taxon>
        <taxon>Fabaceae</taxon>
        <taxon>Papilionoideae</taxon>
        <taxon>50 kb inversion clade</taxon>
        <taxon>NPAAA clade</taxon>
        <taxon>Hologalegina</taxon>
        <taxon>IRL clade</taxon>
        <taxon>Fabeae</taxon>
        <taxon>Lathyrus</taxon>
    </lineage>
</organism>
<proteinExistence type="predicted"/>
<dbReference type="Proteomes" id="UP001058974">
    <property type="component" value="Chromosome 7"/>
</dbReference>
<dbReference type="PANTHER" id="PTHR21551">
    <property type="entry name" value="TOPOISOMERASE II-ASSOCIATED PROTEIN PAT1"/>
    <property type="match status" value="1"/>
</dbReference>
<dbReference type="EMBL" id="JAMSHJ010000007">
    <property type="protein sequence ID" value="KAI5389829.1"/>
    <property type="molecule type" value="Genomic_DNA"/>
</dbReference>
<comment type="subcellular location">
    <subcellularLocation>
        <location evidence="1">Cytoplasm</location>
        <location evidence="1">P-body</location>
    </subcellularLocation>
</comment>
<reference evidence="3 4" key="1">
    <citation type="journal article" date="2022" name="Nat. Genet.">
        <title>Improved pea reference genome and pan-genome highlight genomic features and evolutionary characteristics.</title>
        <authorList>
            <person name="Yang T."/>
            <person name="Liu R."/>
            <person name="Luo Y."/>
            <person name="Hu S."/>
            <person name="Wang D."/>
            <person name="Wang C."/>
            <person name="Pandey M.K."/>
            <person name="Ge S."/>
            <person name="Xu Q."/>
            <person name="Li N."/>
            <person name="Li G."/>
            <person name="Huang Y."/>
            <person name="Saxena R.K."/>
            <person name="Ji Y."/>
            <person name="Li M."/>
            <person name="Yan X."/>
            <person name="He Y."/>
            <person name="Liu Y."/>
            <person name="Wang X."/>
            <person name="Xiang C."/>
            <person name="Varshney R.K."/>
            <person name="Ding H."/>
            <person name="Gao S."/>
            <person name="Zong X."/>
        </authorList>
    </citation>
    <scope>NUCLEOTIDE SEQUENCE [LARGE SCALE GENOMIC DNA]</scope>
    <source>
        <strain evidence="3 4">cv. Zhongwan 6</strain>
    </source>
</reference>
<dbReference type="GO" id="GO:0033962">
    <property type="term" value="P:P-body assembly"/>
    <property type="evidence" value="ECO:0007669"/>
    <property type="project" value="TreeGrafter"/>
</dbReference>
<evidence type="ECO:0000313" key="4">
    <source>
        <dbReference type="Proteomes" id="UP001058974"/>
    </source>
</evidence>
<comment type="caution">
    <text evidence="3">The sequence shown here is derived from an EMBL/GenBank/DDBJ whole genome shotgun (WGS) entry which is preliminary data.</text>
</comment>
<dbReference type="Gramene" id="Psat07G0522200-T1">
    <property type="protein sequence ID" value="KAI5389829.1"/>
    <property type="gene ID" value="KIW84_075222"/>
</dbReference>
<dbReference type="GO" id="GO:0003723">
    <property type="term" value="F:RNA binding"/>
    <property type="evidence" value="ECO:0007669"/>
    <property type="project" value="TreeGrafter"/>
</dbReference>
<accession>A0A9D4ZZK5</accession>
<name>A0A9D4ZZK5_PEA</name>
<evidence type="ECO:0000256" key="2">
    <source>
        <dbReference type="ARBA" id="ARBA00022490"/>
    </source>
</evidence>
<protein>
    <submittedName>
        <fullName evidence="3">Uncharacterized protein</fullName>
    </submittedName>
</protein>
<dbReference type="GO" id="GO:0000290">
    <property type="term" value="P:deadenylation-dependent decapping of nuclear-transcribed mRNA"/>
    <property type="evidence" value="ECO:0007669"/>
    <property type="project" value="InterPro"/>
</dbReference>
<sequence length="238" mass="27409">MCKVALVFAFDHFHGIFMLLDHKSLILVGLEYFYSKNLLTASLQEKFYAKLMMFKVVARVLSEKHDQFDHDLKEKSGYDVNSESWQSNDFKDVLTVSDEGDGSPAAVTDEEHYRTGNDWLEDDECFLDSNEVEFLLNNREEVEDVKSLSDIDELNNAFWKLNKVEIGPQSTTVIGARGSRENSMAEWTQNDDLNWFDQNPYDIEGYVDGRRLLSQPYPSLAPLPESNSLYKTSSYPEQ</sequence>
<dbReference type="PANTHER" id="PTHR21551:SF0">
    <property type="entry name" value="PROTEIN ASSOCIATED WITH TOPO II RELATED-1, ISOFORM A"/>
    <property type="match status" value="1"/>
</dbReference>
<evidence type="ECO:0000313" key="3">
    <source>
        <dbReference type="EMBL" id="KAI5389829.1"/>
    </source>
</evidence>
<dbReference type="InterPro" id="IPR039900">
    <property type="entry name" value="Pat1-like"/>
</dbReference>
<gene>
    <name evidence="3" type="ORF">KIW84_075222</name>
</gene>
<keyword evidence="2" id="KW-0963">Cytoplasm</keyword>
<dbReference type="AlphaFoldDB" id="A0A9D4ZZK5"/>